<feature type="active site" description="Schiff-base intermediate with substrate" evidence="12">
    <location>
        <position position="166"/>
    </location>
</feature>
<dbReference type="PIRSF" id="PIRSF001365">
    <property type="entry name" value="DHDPS"/>
    <property type="match status" value="1"/>
</dbReference>
<keyword evidence="7 12" id="KW-0220">Diaminopimelate biosynthesis</keyword>
<keyword evidence="8 12" id="KW-0457">Lysine biosynthesis</keyword>
<comment type="subcellular location">
    <subcellularLocation>
        <location evidence="12">Cytoplasm</location>
    </subcellularLocation>
</comment>
<comment type="catalytic activity">
    <reaction evidence="11 12">
        <text>L-aspartate 4-semialdehyde + pyruvate = (2S,4S)-4-hydroxy-2,3,4,5-tetrahydrodipicolinate + H2O + H(+)</text>
        <dbReference type="Rhea" id="RHEA:34171"/>
        <dbReference type="ChEBI" id="CHEBI:15361"/>
        <dbReference type="ChEBI" id="CHEBI:15377"/>
        <dbReference type="ChEBI" id="CHEBI:15378"/>
        <dbReference type="ChEBI" id="CHEBI:67139"/>
        <dbReference type="ChEBI" id="CHEBI:537519"/>
        <dbReference type="EC" id="4.3.3.7"/>
    </reaction>
</comment>
<proteinExistence type="inferred from homology"/>
<dbReference type="NCBIfam" id="TIGR00674">
    <property type="entry name" value="dapA"/>
    <property type="match status" value="1"/>
</dbReference>
<keyword evidence="10 12" id="KW-0704">Schiff base</keyword>
<dbReference type="InterPro" id="IPR005263">
    <property type="entry name" value="DapA"/>
</dbReference>
<dbReference type="PROSITE" id="PS00666">
    <property type="entry name" value="DHDPS_2"/>
    <property type="match status" value="1"/>
</dbReference>
<dbReference type="HAMAP" id="MF_00418">
    <property type="entry name" value="DapA"/>
    <property type="match status" value="1"/>
</dbReference>
<dbReference type="CDD" id="cd00950">
    <property type="entry name" value="DHDPS"/>
    <property type="match status" value="1"/>
</dbReference>
<name>A0ABT0HXX2_9LACO</name>
<evidence type="ECO:0000256" key="5">
    <source>
        <dbReference type="ARBA" id="ARBA00022490"/>
    </source>
</evidence>
<dbReference type="Proteomes" id="UP001522816">
    <property type="component" value="Unassembled WGS sequence"/>
</dbReference>
<dbReference type="Pfam" id="PF00701">
    <property type="entry name" value="DHDPS"/>
    <property type="match status" value="1"/>
</dbReference>
<evidence type="ECO:0000256" key="12">
    <source>
        <dbReference type="HAMAP-Rule" id="MF_00418"/>
    </source>
</evidence>
<evidence type="ECO:0000256" key="11">
    <source>
        <dbReference type="ARBA" id="ARBA00047836"/>
    </source>
</evidence>
<dbReference type="PANTHER" id="PTHR12128">
    <property type="entry name" value="DIHYDRODIPICOLINATE SYNTHASE"/>
    <property type="match status" value="1"/>
</dbReference>
<dbReference type="EC" id="4.3.3.7" evidence="4 12"/>
<evidence type="ECO:0000256" key="7">
    <source>
        <dbReference type="ARBA" id="ARBA00022915"/>
    </source>
</evidence>
<dbReference type="GeneID" id="66349286"/>
<comment type="subunit">
    <text evidence="12">Homotetramer; dimer of dimers.</text>
</comment>
<evidence type="ECO:0000313" key="14">
    <source>
        <dbReference type="EMBL" id="MCK8611777.1"/>
    </source>
</evidence>
<evidence type="ECO:0000256" key="9">
    <source>
        <dbReference type="ARBA" id="ARBA00023239"/>
    </source>
</evidence>
<sequence length="306" mass="33868">MKMIQNIDIMTAIITPFDDNGNIDYAALERVTQHCLENGSRGFVIGGTTGETPTLTTEEKIELYTRFADMVGDSAYVIAGTGSNNTKATIEFNRQVQTIAGIDALLVVVPYYNKPDQRSMIAHFTSVANQATLPIYIYNIPGRTGVTMANDTVVELSHHQNIIGVKQCTSMEDLEYLVDHTEDGFHVYSGEDAQALFAKAIGADGIISVASHIYGSQIREMYEALENGDYRHAGELQRWLTPRMNALFMYPSPSPVKAVLNAQGFAVGGCRLPILPLDDEERRNLARHLELPEDALLHDLSLEMRN</sequence>
<keyword evidence="15" id="KW-1185">Reference proteome</keyword>
<keyword evidence="9 12" id="KW-0456">Lyase</keyword>
<evidence type="ECO:0000256" key="6">
    <source>
        <dbReference type="ARBA" id="ARBA00022605"/>
    </source>
</evidence>
<dbReference type="SUPFAM" id="SSF51569">
    <property type="entry name" value="Aldolase"/>
    <property type="match status" value="1"/>
</dbReference>
<comment type="caution">
    <text evidence="14">The sequence shown here is derived from an EMBL/GenBank/DDBJ whole genome shotgun (WGS) entry which is preliminary data.</text>
</comment>
<evidence type="ECO:0000256" key="1">
    <source>
        <dbReference type="ARBA" id="ARBA00003294"/>
    </source>
</evidence>
<evidence type="ECO:0000256" key="4">
    <source>
        <dbReference type="ARBA" id="ARBA00012086"/>
    </source>
</evidence>
<evidence type="ECO:0000256" key="10">
    <source>
        <dbReference type="ARBA" id="ARBA00023270"/>
    </source>
</evidence>
<feature type="site" description="Part of a proton relay during catalysis" evidence="12">
    <location>
        <position position="112"/>
    </location>
</feature>
<keyword evidence="6 12" id="KW-0028">Amino-acid biosynthesis</keyword>
<evidence type="ECO:0000256" key="2">
    <source>
        <dbReference type="ARBA" id="ARBA00005120"/>
    </source>
</evidence>
<dbReference type="PRINTS" id="PR00146">
    <property type="entry name" value="DHPICSNTHASE"/>
</dbReference>
<gene>
    <name evidence="12 14" type="primary">dapA</name>
    <name evidence="14" type="ORF">LNP10_04600</name>
</gene>
<evidence type="ECO:0000313" key="15">
    <source>
        <dbReference type="Proteomes" id="UP001522816"/>
    </source>
</evidence>
<organism evidence="14 15">
    <name type="scientific">Apilactobacillus nanyangensis</name>
    <dbReference type="NCBI Taxonomy" id="2799579"/>
    <lineage>
        <taxon>Bacteria</taxon>
        <taxon>Bacillati</taxon>
        <taxon>Bacillota</taxon>
        <taxon>Bacilli</taxon>
        <taxon>Lactobacillales</taxon>
        <taxon>Lactobacillaceae</taxon>
        <taxon>Apilactobacillus</taxon>
    </lineage>
</organism>
<dbReference type="InterPro" id="IPR020625">
    <property type="entry name" value="Schiff_base-form_aldolases_AS"/>
</dbReference>
<protein>
    <recommendedName>
        <fullName evidence="4 12">4-hydroxy-tetrahydrodipicolinate synthase</fullName>
        <shortName evidence="12">HTPA synthase</shortName>
        <ecNumber evidence="4 12">4.3.3.7</ecNumber>
    </recommendedName>
</protein>
<dbReference type="Gene3D" id="3.20.20.70">
    <property type="entry name" value="Aldolase class I"/>
    <property type="match status" value="1"/>
</dbReference>
<evidence type="ECO:0000256" key="13">
    <source>
        <dbReference type="PIRNR" id="PIRNR001365"/>
    </source>
</evidence>
<feature type="site" description="Part of a proton relay during catalysis" evidence="12">
    <location>
        <position position="48"/>
    </location>
</feature>
<comment type="similarity">
    <text evidence="3 12 13">Belongs to the DapA family.</text>
</comment>
<feature type="active site" description="Proton donor/acceptor" evidence="12">
    <location>
        <position position="138"/>
    </location>
</feature>
<comment type="pathway">
    <text evidence="2 12">Amino-acid biosynthesis; L-lysine biosynthesis via DAP pathway; (S)-tetrahydrodipicolinate from L-aspartate: step 3/4.</text>
</comment>
<accession>A0ABT0HXX2</accession>
<dbReference type="SMART" id="SM01130">
    <property type="entry name" value="DHDPS"/>
    <property type="match status" value="1"/>
</dbReference>
<keyword evidence="5 12" id="KW-0963">Cytoplasm</keyword>
<dbReference type="PANTHER" id="PTHR12128:SF66">
    <property type="entry name" value="4-HYDROXY-2-OXOGLUTARATE ALDOLASE, MITOCHONDRIAL"/>
    <property type="match status" value="1"/>
</dbReference>
<feature type="binding site" evidence="12">
    <location>
        <position position="207"/>
    </location>
    <ligand>
        <name>pyruvate</name>
        <dbReference type="ChEBI" id="CHEBI:15361"/>
    </ligand>
</feature>
<feature type="binding site" evidence="12">
    <location>
        <position position="49"/>
    </location>
    <ligand>
        <name>pyruvate</name>
        <dbReference type="ChEBI" id="CHEBI:15361"/>
    </ligand>
</feature>
<comment type="function">
    <text evidence="1 12">Catalyzes the condensation of (S)-aspartate-beta-semialdehyde [(S)-ASA] and pyruvate to 4-hydroxy-tetrahydrodipicolinate (HTPA).</text>
</comment>
<evidence type="ECO:0000256" key="3">
    <source>
        <dbReference type="ARBA" id="ARBA00007592"/>
    </source>
</evidence>
<dbReference type="InterPro" id="IPR002220">
    <property type="entry name" value="DapA-like"/>
</dbReference>
<dbReference type="InterPro" id="IPR013785">
    <property type="entry name" value="Aldolase_TIM"/>
</dbReference>
<dbReference type="EMBL" id="JAJIAR010000008">
    <property type="protein sequence ID" value="MCK8611777.1"/>
    <property type="molecule type" value="Genomic_DNA"/>
</dbReference>
<evidence type="ECO:0000256" key="8">
    <source>
        <dbReference type="ARBA" id="ARBA00023154"/>
    </source>
</evidence>
<dbReference type="RefSeq" id="WP_054450478.1">
    <property type="nucleotide sequence ID" value="NZ_JAJIAR010000008.1"/>
</dbReference>
<dbReference type="GO" id="GO:0008840">
    <property type="term" value="F:4-hydroxy-tetrahydrodipicolinate synthase activity"/>
    <property type="evidence" value="ECO:0007669"/>
    <property type="project" value="UniProtKB-EC"/>
</dbReference>
<reference evidence="14 15" key="1">
    <citation type="submission" date="2021-11" db="EMBL/GenBank/DDBJ databases">
        <title>Comparative genomics of bee honey and flower isolates.</title>
        <authorList>
            <person name="Bechtner J.D."/>
            <person name="Gallus M.K."/>
            <person name="Ehrmann M."/>
        </authorList>
    </citation>
    <scope>NUCLEOTIDE SEQUENCE [LARGE SCALE GENOMIC DNA]</scope>
    <source>
        <strain evidence="14 15">7</strain>
    </source>
</reference>
<comment type="caution">
    <text evidence="12">Was originally thought to be a dihydrodipicolinate synthase (DHDPS), catalyzing the condensation of (S)-aspartate-beta-semialdehyde [(S)-ASA] and pyruvate to dihydrodipicolinate (DHDP). However, it was shown in E.coli that the product of the enzymatic reaction is not dihydrodipicolinate but in fact (4S)-4-hydroxy-2,3,4,5-tetrahydro-(2S)-dipicolinic acid (HTPA), and that the consecutive dehydration reaction leading to DHDP is not spontaneous but catalyzed by DapB.</text>
</comment>